<dbReference type="InterPro" id="IPR029063">
    <property type="entry name" value="SAM-dependent_MTases_sf"/>
</dbReference>
<feature type="domain" description="Methyltransferase" evidence="3">
    <location>
        <begin position="44"/>
        <end position="142"/>
    </location>
</feature>
<evidence type="ECO:0000313" key="4">
    <source>
        <dbReference type="EMBL" id="QUC10039.1"/>
    </source>
</evidence>
<dbReference type="SUPFAM" id="SSF53335">
    <property type="entry name" value="S-adenosyl-L-methionine-dependent methyltransferases"/>
    <property type="match status" value="1"/>
</dbReference>
<gene>
    <name evidence="5" type="primary">prmC_2</name>
    <name evidence="4" type="ORF">J5A53_09455</name>
    <name evidence="5" type="ORF">NCTC12967_01219</name>
</gene>
<dbReference type="PANTHER" id="PTHR43861">
    <property type="entry name" value="TRANS-ACONITATE 2-METHYLTRANSFERASE-RELATED"/>
    <property type="match status" value="1"/>
</dbReference>
<evidence type="ECO:0000256" key="2">
    <source>
        <dbReference type="ARBA" id="ARBA00022679"/>
    </source>
</evidence>
<evidence type="ECO:0000256" key="1">
    <source>
        <dbReference type="ARBA" id="ARBA00022603"/>
    </source>
</evidence>
<name>A0A3N4CUV6_9ACTN</name>
<reference evidence="5 6" key="1">
    <citation type="submission" date="2018-12" db="EMBL/GenBank/DDBJ databases">
        <authorList>
            <consortium name="Pathogen Informatics"/>
        </authorList>
    </citation>
    <scope>NUCLEOTIDE SEQUENCE [LARGE SCALE GENOMIC DNA]</scope>
    <source>
        <strain evidence="5 6">NCTC12967</strain>
    </source>
</reference>
<dbReference type="Proteomes" id="UP000677180">
    <property type="component" value="Chromosome"/>
</dbReference>
<evidence type="ECO:0000313" key="6">
    <source>
        <dbReference type="Proteomes" id="UP000273044"/>
    </source>
</evidence>
<proteinExistence type="predicted"/>
<dbReference type="GO" id="GO:0032259">
    <property type="term" value="P:methylation"/>
    <property type="evidence" value="ECO:0007669"/>
    <property type="project" value="UniProtKB-KW"/>
</dbReference>
<dbReference type="OrthoDB" id="3286690at2"/>
<evidence type="ECO:0000259" key="3">
    <source>
        <dbReference type="Pfam" id="PF13649"/>
    </source>
</evidence>
<dbReference type="GeneID" id="64406697"/>
<dbReference type="InterPro" id="IPR041698">
    <property type="entry name" value="Methyltransf_25"/>
</dbReference>
<dbReference type="EMBL" id="CP072385">
    <property type="protein sequence ID" value="QUC10039.1"/>
    <property type="molecule type" value="Genomic_DNA"/>
</dbReference>
<sequence>MTPEELLAAWHIQQTAFIEFRDQRVKAMLEMLAAAHPEGRPLRVLDLGCGPGSLCDAVADRFPDAEVVGVDRDPILLRLGRETNRHGERMRLLDLDLTAPGWVHEVGRERFDAVVSATALHWLNPDKLAGLYVALPQVLNPGAVFLNADHLYFDGATEPFLKGVAEEQREKFRLAAIDSGAMTWEAWWEAARSVPGWEAEAKEWEERWSDKSPTVKVSLEFHLSALRAAGFVETTHIFRWFDDVVVFARLP</sequence>
<protein>
    <submittedName>
        <fullName evidence="4">Class I SAM-dependent methyltransferase</fullName>
    </submittedName>
    <submittedName>
        <fullName evidence="5">Release factor glutamine methyltransferase</fullName>
        <ecNumber evidence="5">2.1.1.-</ecNumber>
    </submittedName>
</protein>
<reference evidence="4" key="2">
    <citation type="submission" date="2021-03" db="EMBL/GenBank/DDBJ databases">
        <title>Human Oral Microbial Genomes.</title>
        <authorList>
            <person name="Johnston C.D."/>
            <person name="Chen T."/>
            <person name="Dewhirst F.E."/>
        </authorList>
    </citation>
    <scope>NUCLEOTIDE SEQUENCE</scope>
    <source>
        <strain evidence="4">F0714</strain>
    </source>
</reference>
<dbReference type="OMA" id="DYVIAGW"/>
<dbReference type="RefSeq" id="WP_014846327.1">
    <property type="nucleotide sequence ID" value="NZ_CAURRE010000009.1"/>
</dbReference>
<organism evidence="5 6">
    <name type="scientific">Arachnia propionica</name>
    <dbReference type="NCBI Taxonomy" id="1750"/>
    <lineage>
        <taxon>Bacteria</taxon>
        <taxon>Bacillati</taxon>
        <taxon>Actinomycetota</taxon>
        <taxon>Actinomycetes</taxon>
        <taxon>Propionibacteriales</taxon>
        <taxon>Propionibacteriaceae</taxon>
        <taxon>Arachnia</taxon>
    </lineage>
</organism>
<dbReference type="Pfam" id="PF13649">
    <property type="entry name" value="Methyltransf_25"/>
    <property type="match status" value="1"/>
</dbReference>
<dbReference type="EC" id="2.1.1.-" evidence="5"/>
<dbReference type="Gene3D" id="3.40.50.150">
    <property type="entry name" value="Vaccinia Virus protein VP39"/>
    <property type="match status" value="1"/>
</dbReference>
<dbReference type="Proteomes" id="UP000273044">
    <property type="component" value="Chromosome"/>
</dbReference>
<keyword evidence="2 5" id="KW-0808">Transferase</keyword>
<dbReference type="PANTHER" id="PTHR43861:SF1">
    <property type="entry name" value="TRANS-ACONITATE 2-METHYLTRANSFERASE"/>
    <property type="match status" value="1"/>
</dbReference>
<dbReference type="GO" id="GO:0008168">
    <property type="term" value="F:methyltransferase activity"/>
    <property type="evidence" value="ECO:0007669"/>
    <property type="project" value="UniProtKB-KW"/>
</dbReference>
<evidence type="ECO:0000313" key="5">
    <source>
        <dbReference type="EMBL" id="VEH69939.1"/>
    </source>
</evidence>
<keyword evidence="6" id="KW-1185">Reference proteome</keyword>
<keyword evidence="1 5" id="KW-0489">Methyltransferase</keyword>
<dbReference type="EMBL" id="LR134406">
    <property type="protein sequence ID" value="VEH69939.1"/>
    <property type="molecule type" value="Genomic_DNA"/>
</dbReference>
<dbReference type="CDD" id="cd02440">
    <property type="entry name" value="AdoMet_MTases"/>
    <property type="match status" value="1"/>
</dbReference>
<accession>A0A3N4CUV6</accession>
<dbReference type="AlphaFoldDB" id="A0A3N4CUV6"/>